<reference evidence="2" key="1">
    <citation type="submission" date="2022-11" db="UniProtKB">
        <authorList>
            <consortium name="WormBaseParasite"/>
        </authorList>
    </citation>
    <scope>IDENTIFICATION</scope>
</reference>
<dbReference type="Proteomes" id="UP000887579">
    <property type="component" value="Unplaced"/>
</dbReference>
<name>A0AC34F445_9BILA</name>
<dbReference type="WBParaSite" id="ES5_v2.g11701.t1">
    <property type="protein sequence ID" value="ES5_v2.g11701.t1"/>
    <property type="gene ID" value="ES5_v2.g11701"/>
</dbReference>
<protein>
    <submittedName>
        <fullName evidence="2">BTB domain-containing protein</fullName>
    </submittedName>
</protein>
<accession>A0AC34F445</accession>
<sequence>MESNKNDEVINSRKSSFCGSTLSKSSSFTNVEDITATLGEGTRWISTDNTDFGGSNSPLPSSFGSASDISEAGTVVDSDSGENNYSSVTLRELFFDALQDIFKKQDPKNPLFDNIFLVENKEIYTHMLILHLCGAKKLIKYIEKNGSGDRVKKIDMNNIEGNHLTYDEMYIFTKSLYFNNVENDLTATNVMQLLSLGKTFGVKSLVNDCTIYLNSKKWEDDALVLLEKANSFLDVEIIQKCLEIISKTTEKYLFSPKFLVIKHATLVQLLKQRIFKTDAKTLFDKVIDWATKNACVEKDDSIGSIYRETLGEALNLIPFEEMTPDQIFEIDQPNPDNTIVSASKADLSSQGQTTYLPIEEVLKKRVTKYLFKAME</sequence>
<proteinExistence type="predicted"/>
<evidence type="ECO:0000313" key="1">
    <source>
        <dbReference type="Proteomes" id="UP000887579"/>
    </source>
</evidence>
<evidence type="ECO:0000313" key="2">
    <source>
        <dbReference type="WBParaSite" id="ES5_v2.g11701.t1"/>
    </source>
</evidence>
<organism evidence="1 2">
    <name type="scientific">Panagrolaimus sp. ES5</name>
    <dbReference type="NCBI Taxonomy" id="591445"/>
    <lineage>
        <taxon>Eukaryota</taxon>
        <taxon>Metazoa</taxon>
        <taxon>Ecdysozoa</taxon>
        <taxon>Nematoda</taxon>
        <taxon>Chromadorea</taxon>
        <taxon>Rhabditida</taxon>
        <taxon>Tylenchina</taxon>
        <taxon>Panagrolaimomorpha</taxon>
        <taxon>Panagrolaimoidea</taxon>
        <taxon>Panagrolaimidae</taxon>
        <taxon>Panagrolaimus</taxon>
    </lineage>
</organism>